<dbReference type="EMBL" id="UINC01020922">
    <property type="protein sequence ID" value="SVA87391.1"/>
    <property type="molecule type" value="Genomic_DNA"/>
</dbReference>
<reference evidence="1" key="1">
    <citation type="submission" date="2018-05" db="EMBL/GenBank/DDBJ databases">
        <authorList>
            <person name="Lanie J.A."/>
            <person name="Ng W.-L."/>
            <person name="Kazmierczak K.M."/>
            <person name="Andrzejewski T.M."/>
            <person name="Davidsen T.M."/>
            <person name="Wayne K.J."/>
            <person name="Tettelin H."/>
            <person name="Glass J.I."/>
            <person name="Rusch D."/>
            <person name="Podicherti R."/>
            <person name="Tsui H.-C.T."/>
            <person name="Winkler M.E."/>
        </authorList>
    </citation>
    <scope>NUCLEOTIDE SEQUENCE</scope>
</reference>
<evidence type="ECO:0000313" key="1">
    <source>
        <dbReference type="EMBL" id="SVA87391.1"/>
    </source>
</evidence>
<dbReference type="InterPro" id="IPR043519">
    <property type="entry name" value="NT_sf"/>
</dbReference>
<accession>A0A381ZEM0</accession>
<dbReference type="AlphaFoldDB" id="A0A381ZEM0"/>
<dbReference type="Gene3D" id="3.30.460.10">
    <property type="entry name" value="Beta Polymerase, domain 2"/>
    <property type="match status" value="1"/>
</dbReference>
<protein>
    <recommendedName>
        <fullName evidence="2">Transcriptional regulator</fullName>
    </recommendedName>
</protein>
<organism evidence="1">
    <name type="scientific">marine metagenome</name>
    <dbReference type="NCBI Taxonomy" id="408172"/>
    <lineage>
        <taxon>unclassified sequences</taxon>
        <taxon>metagenomes</taxon>
        <taxon>ecological metagenomes</taxon>
    </lineage>
</organism>
<proteinExistence type="predicted"/>
<evidence type="ECO:0008006" key="2">
    <source>
        <dbReference type="Google" id="ProtNLM"/>
    </source>
</evidence>
<name>A0A381ZEM0_9ZZZZ</name>
<sequence length="167" mass="18930">MNPGTRAYLRELAKEFNESTNSIRVELNRLSDAKFLSSENAGRTIEYHANVNHPLFDEISSLVKKYMGIDQVIDKLVKKLGEVKTAYLIGDYARGIDSGLIDIVLVGNINKTELDRIATVRGQEISRKIRPLVVTKQELQQLWNQLDMNHALLIWGEEIIAQKPALN</sequence>
<gene>
    <name evidence="1" type="ORF">METZ01_LOCUS140245</name>
</gene>